<evidence type="ECO:0000313" key="3">
    <source>
        <dbReference type="WBParaSite" id="TCLT_0000831801-mRNA-1"/>
    </source>
</evidence>
<dbReference type="EMBL" id="UYYF01004612">
    <property type="protein sequence ID" value="VDN05854.1"/>
    <property type="molecule type" value="Genomic_DNA"/>
</dbReference>
<organism evidence="3">
    <name type="scientific">Thelazia callipaeda</name>
    <name type="common">Oriental eyeworm</name>
    <name type="synonym">Parasitic nematode</name>
    <dbReference type="NCBI Taxonomy" id="103827"/>
    <lineage>
        <taxon>Eukaryota</taxon>
        <taxon>Metazoa</taxon>
        <taxon>Ecdysozoa</taxon>
        <taxon>Nematoda</taxon>
        <taxon>Chromadorea</taxon>
        <taxon>Rhabditida</taxon>
        <taxon>Spirurina</taxon>
        <taxon>Spiruromorpha</taxon>
        <taxon>Thelazioidea</taxon>
        <taxon>Thelaziidae</taxon>
        <taxon>Thelazia</taxon>
    </lineage>
</organism>
<dbReference type="AlphaFoldDB" id="A0A0N5D5N2"/>
<name>A0A0N5D5N2_THECL</name>
<keyword evidence="2" id="KW-1185">Reference proteome</keyword>
<evidence type="ECO:0000313" key="1">
    <source>
        <dbReference type="EMBL" id="VDN05854.1"/>
    </source>
</evidence>
<evidence type="ECO:0000313" key="2">
    <source>
        <dbReference type="Proteomes" id="UP000276776"/>
    </source>
</evidence>
<gene>
    <name evidence="1" type="ORF">TCLT_LOCUS8307</name>
</gene>
<proteinExistence type="predicted"/>
<reference evidence="3" key="1">
    <citation type="submission" date="2017-02" db="UniProtKB">
        <authorList>
            <consortium name="WormBaseParasite"/>
        </authorList>
    </citation>
    <scope>IDENTIFICATION</scope>
</reference>
<sequence>MCKSGIRKRELSESDTHRERMARLEKLRRLREQEGLEPGRGEDLLTKVLQYKYATPEPQNVKSLDAQNIREMLRKKFRESDDGDNRQNYKTDIQGCKAYHQDDKPNHQIDKISSRAKHHHNGNNLSKRSHNDRALPVHASLNTFNNIVSSNN</sequence>
<dbReference type="WBParaSite" id="TCLT_0000831801-mRNA-1">
    <property type="protein sequence ID" value="TCLT_0000831801-mRNA-1"/>
    <property type="gene ID" value="TCLT_0000831801"/>
</dbReference>
<protein>
    <submittedName>
        <fullName evidence="3">SAP domain-containing protein</fullName>
    </submittedName>
</protein>
<reference evidence="1 2" key="2">
    <citation type="submission" date="2018-11" db="EMBL/GenBank/DDBJ databases">
        <authorList>
            <consortium name="Pathogen Informatics"/>
        </authorList>
    </citation>
    <scope>NUCLEOTIDE SEQUENCE [LARGE SCALE GENOMIC DNA]</scope>
</reference>
<dbReference type="Proteomes" id="UP000276776">
    <property type="component" value="Unassembled WGS sequence"/>
</dbReference>
<accession>A0A0N5D5N2</accession>